<accession>A0AAD9H530</accession>
<protein>
    <submittedName>
        <fullName evidence="1">Uncharacterized protein</fullName>
    </submittedName>
</protein>
<gene>
    <name evidence="1" type="ORF">LX32DRAFT_732943</name>
</gene>
<evidence type="ECO:0000313" key="1">
    <source>
        <dbReference type="EMBL" id="KAK2022253.1"/>
    </source>
</evidence>
<dbReference type="AlphaFoldDB" id="A0AAD9H530"/>
<sequence length="148" mass="15223">MIVQVCSALFQPRAPPRAPRFVFPGAVAPPSAAFFTTGHRGHLVSTMGVGETGQVGICLADECWGCVGDGHDQALHDMTGESTAKAAKDHFGDVNLGVCMALAHSRKATTATEQISGNFLVVVAAVAVGTYRKASTPAAAHVGMPPIP</sequence>
<dbReference type="EMBL" id="MU843052">
    <property type="protein sequence ID" value="KAK2022253.1"/>
    <property type="molecule type" value="Genomic_DNA"/>
</dbReference>
<reference evidence="1" key="1">
    <citation type="submission" date="2021-06" db="EMBL/GenBank/DDBJ databases">
        <title>Comparative genomics, transcriptomics and evolutionary studies reveal genomic signatures of adaptation to plant cell wall in hemibiotrophic fungi.</title>
        <authorList>
            <consortium name="DOE Joint Genome Institute"/>
            <person name="Baroncelli R."/>
            <person name="Diaz J.F."/>
            <person name="Benocci T."/>
            <person name="Peng M."/>
            <person name="Battaglia E."/>
            <person name="Haridas S."/>
            <person name="Andreopoulos W."/>
            <person name="Labutti K."/>
            <person name="Pangilinan J."/>
            <person name="Floch G.L."/>
            <person name="Makela M.R."/>
            <person name="Henrissat B."/>
            <person name="Grigoriev I.V."/>
            <person name="Crouch J.A."/>
            <person name="De Vries R.P."/>
            <person name="Sukno S.A."/>
            <person name="Thon M.R."/>
        </authorList>
    </citation>
    <scope>NUCLEOTIDE SEQUENCE</scope>
    <source>
        <strain evidence="1">MAFF235873</strain>
    </source>
</reference>
<evidence type="ECO:0000313" key="2">
    <source>
        <dbReference type="Proteomes" id="UP001232148"/>
    </source>
</evidence>
<keyword evidence="2" id="KW-1185">Reference proteome</keyword>
<organism evidence="1 2">
    <name type="scientific">Colletotrichum zoysiae</name>
    <dbReference type="NCBI Taxonomy" id="1216348"/>
    <lineage>
        <taxon>Eukaryota</taxon>
        <taxon>Fungi</taxon>
        <taxon>Dikarya</taxon>
        <taxon>Ascomycota</taxon>
        <taxon>Pezizomycotina</taxon>
        <taxon>Sordariomycetes</taxon>
        <taxon>Hypocreomycetidae</taxon>
        <taxon>Glomerellales</taxon>
        <taxon>Glomerellaceae</taxon>
        <taxon>Colletotrichum</taxon>
        <taxon>Colletotrichum graminicola species complex</taxon>
    </lineage>
</organism>
<name>A0AAD9H530_9PEZI</name>
<proteinExistence type="predicted"/>
<dbReference type="Proteomes" id="UP001232148">
    <property type="component" value="Unassembled WGS sequence"/>
</dbReference>
<comment type="caution">
    <text evidence="1">The sequence shown here is derived from an EMBL/GenBank/DDBJ whole genome shotgun (WGS) entry which is preliminary data.</text>
</comment>